<evidence type="ECO:0000256" key="4">
    <source>
        <dbReference type="PROSITE-ProRule" id="PRU00723"/>
    </source>
</evidence>
<evidence type="ECO:0000313" key="7">
    <source>
        <dbReference type="EMBL" id="AIN99784.1"/>
    </source>
</evidence>
<feature type="region of interest" description="Disordered" evidence="5">
    <location>
        <begin position="324"/>
        <end position="397"/>
    </location>
</feature>
<dbReference type="EMBL" id="CP009397">
    <property type="protein sequence ID" value="AIN99784.1"/>
    <property type="molecule type" value="Genomic_DNA"/>
</dbReference>
<dbReference type="GeneID" id="22576596"/>
<dbReference type="AlphaFoldDB" id="A0A088RX02"/>
<dbReference type="VEuPathDB" id="TriTrypDB:LPMP_281510"/>
<dbReference type="OrthoDB" id="263848at2759"/>
<accession>A0A088RX02</accession>
<keyword evidence="3 4" id="KW-0862">Zinc</keyword>
<keyword evidence="8" id="KW-1185">Reference proteome</keyword>
<organism evidence="7 8">
    <name type="scientific">Leishmania panamensis</name>
    <dbReference type="NCBI Taxonomy" id="5679"/>
    <lineage>
        <taxon>Eukaryota</taxon>
        <taxon>Discoba</taxon>
        <taxon>Euglenozoa</taxon>
        <taxon>Kinetoplastea</taxon>
        <taxon>Metakinetoplastina</taxon>
        <taxon>Trypanosomatida</taxon>
        <taxon>Trypanosomatidae</taxon>
        <taxon>Leishmaniinae</taxon>
        <taxon>Leishmania</taxon>
        <taxon>Leishmania guyanensis species complex</taxon>
    </lineage>
</organism>
<evidence type="ECO:0000259" key="6">
    <source>
        <dbReference type="PROSITE" id="PS50103"/>
    </source>
</evidence>
<feature type="compositionally biased region" description="Polar residues" evidence="5">
    <location>
        <begin position="339"/>
        <end position="348"/>
    </location>
</feature>
<feature type="region of interest" description="Disordered" evidence="5">
    <location>
        <begin position="1"/>
        <end position="28"/>
    </location>
</feature>
<feature type="zinc finger region" description="C3H1-type" evidence="4">
    <location>
        <begin position="106"/>
        <end position="133"/>
    </location>
</feature>
<protein>
    <recommendedName>
        <fullName evidence="6">C3H1-type domain-containing protein</fullName>
    </recommendedName>
</protein>
<feature type="domain" description="C3H1-type" evidence="6">
    <location>
        <begin position="106"/>
        <end position="133"/>
    </location>
</feature>
<gene>
    <name evidence="7" type="ORF">LPMP_281510</name>
</gene>
<feature type="region of interest" description="Disordered" evidence="5">
    <location>
        <begin position="182"/>
        <end position="216"/>
    </location>
</feature>
<reference evidence="7 8" key="1">
    <citation type="journal article" date="2015" name="Sci. Rep.">
        <title>The genome of Leishmania panamensis: insights into genomics of the L. (Viannia) subgenus.</title>
        <authorList>
            <person name="Llanes A."/>
            <person name="Restrepo C.M."/>
            <person name="Vecchio G.D."/>
            <person name="Anguizola F.J."/>
            <person name="Lleonart R."/>
        </authorList>
    </citation>
    <scope>NUCLEOTIDE SEQUENCE [LARGE SCALE GENOMIC DNA]</scope>
    <source>
        <strain evidence="7 8">MHOM/PA/94/PSC-1</strain>
    </source>
</reference>
<dbReference type="eggNOG" id="ENOG502SH0J">
    <property type="taxonomic scope" value="Eukaryota"/>
</dbReference>
<evidence type="ECO:0000256" key="2">
    <source>
        <dbReference type="ARBA" id="ARBA00022771"/>
    </source>
</evidence>
<dbReference type="KEGG" id="lpan:LPMP_281510"/>
<keyword evidence="1 4" id="KW-0479">Metal-binding</keyword>
<dbReference type="Gene3D" id="4.10.1000.10">
    <property type="entry name" value="Zinc finger, CCCH-type"/>
    <property type="match status" value="1"/>
</dbReference>
<name>A0A088RX02_LEIPA</name>
<keyword evidence="2 4" id="KW-0863">Zinc-finger</keyword>
<feature type="compositionally biased region" description="Polar residues" evidence="5">
    <location>
        <begin position="356"/>
        <end position="384"/>
    </location>
</feature>
<proteinExistence type="predicted"/>
<sequence>MHPVQGLFSQAAMGPDTHTKSSPTLRLPTNLTAGPRLFTHAPYLTSGNIIASEDLDAVECGTYARADGHRRNQGPPDTGGPHQCGSTFSARHKSASQLYNPHGYPNGKKNVCRHFMNGSCNRGSSCRFYHPGPIHHVVTPTRPRTPIQRPLTPLADLALHNTAFMAQSPAHSPRTALTSTLLRSSPRPLMKKSGGGSARSNAESFASPLSSPSNSASVQRSSAFFESLAQAVTTKLALSSPSVGPQFSPGTSLGARAFCGLGANPSPSLQLPDYLPNGSDDSTMENCHSVTAEDMVLLSRPHSPSSLGPHPMSVYRAGVRLEASSNSGSGEGIEAPASPHQNYLSGSSFPAVAPETDTSPRPGSVTRNNPYAYSPTGVQRQPIQPMSPLKRTLNSPQ</sequence>
<dbReference type="InterPro" id="IPR036855">
    <property type="entry name" value="Znf_CCCH_sf"/>
</dbReference>
<dbReference type="VEuPathDB" id="TriTrypDB:LPAL13_280021100"/>
<dbReference type="SMART" id="SM00356">
    <property type="entry name" value="ZnF_C3H1"/>
    <property type="match status" value="1"/>
</dbReference>
<feature type="compositionally biased region" description="Low complexity" evidence="5">
    <location>
        <begin position="204"/>
        <end position="216"/>
    </location>
</feature>
<evidence type="ECO:0000256" key="5">
    <source>
        <dbReference type="SAM" id="MobiDB-lite"/>
    </source>
</evidence>
<feature type="region of interest" description="Disordered" evidence="5">
    <location>
        <begin position="66"/>
        <end position="86"/>
    </location>
</feature>
<dbReference type="PROSITE" id="PS50103">
    <property type="entry name" value="ZF_C3H1"/>
    <property type="match status" value="1"/>
</dbReference>
<dbReference type="InterPro" id="IPR041367">
    <property type="entry name" value="Znf-CCCH_4"/>
</dbReference>
<dbReference type="GO" id="GO:0008270">
    <property type="term" value="F:zinc ion binding"/>
    <property type="evidence" value="ECO:0007669"/>
    <property type="project" value="UniProtKB-KW"/>
</dbReference>
<evidence type="ECO:0000313" key="8">
    <source>
        <dbReference type="Proteomes" id="UP000063063"/>
    </source>
</evidence>
<dbReference type="InterPro" id="IPR000571">
    <property type="entry name" value="Znf_CCCH"/>
</dbReference>
<dbReference type="Pfam" id="PF18044">
    <property type="entry name" value="zf-CCCH_4"/>
    <property type="match status" value="1"/>
</dbReference>
<evidence type="ECO:0000256" key="3">
    <source>
        <dbReference type="ARBA" id="ARBA00022833"/>
    </source>
</evidence>
<dbReference type="SUPFAM" id="SSF90229">
    <property type="entry name" value="CCCH zinc finger"/>
    <property type="match status" value="1"/>
</dbReference>
<evidence type="ECO:0000256" key="1">
    <source>
        <dbReference type="ARBA" id="ARBA00022723"/>
    </source>
</evidence>
<dbReference type="RefSeq" id="XP_010700491.1">
    <property type="nucleotide sequence ID" value="XM_010702189.1"/>
</dbReference>
<dbReference type="Proteomes" id="UP000063063">
    <property type="component" value="Chromosome 28"/>
</dbReference>